<dbReference type="EMBL" id="CVRY01000001">
    <property type="protein sequence ID" value="CRL59205.1"/>
    <property type="molecule type" value="Genomic_DNA"/>
</dbReference>
<dbReference type="RefSeq" id="WP_006537255.1">
    <property type="nucleotide sequence ID" value="NZ_CAXOKJ010000016.1"/>
</dbReference>
<sequence length="133" mass="14586">MNKLTSVLTALVVAIALVGCSDEKDTEISTTKTTNTTNTIQDSVISDKKDDSTSLFKKNFVSSCILGSGITDDALIPQIAEVCECTYDGIIKDYGITEFIRVDMEMRKNGSTSMPKEWNIDKIVEQCMTKVEG</sequence>
<evidence type="ECO:0000313" key="2">
    <source>
        <dbReference type="EMBL" id="MBJ2116069.1"/>
    </source>
</evidence>
<dbReference type="EMBL" id="JAEKCB010000001">
    <property type="protein sequence ID" value="MBJ2116069.1"/>
    <property type="molecule type" value="Genomic_DNA"/>
</dbReference>
<evidence type="ECO:0000313" key="4">
    <source>
        <dbReference type="Proteomes" id="UP000619976"/>
    </source>
</evidence>
<gene>
    <name evidence="1" type="ORF">BN1804_00314</name>
    <name evidence="2" type="ORF">JFQ69_00065</name>
</gene>
<dbReference type="AlphaFoldDB" id="A0A0G4Q037"/>
<evidence type="ECO:0000313" key="3">
    <source>
        <dbReference type="Proteomes" id="UP000183920"/>
    </source>
</evidence>
<dbReference type="Proteomes" id="UP000619976">
    <property type="component" value="Unassembled WGS sequence"/>
</dbReference>
<dbReference type="Proteomes" id="UP000183920">
    <property type="component" value="Unassembled WGS sequence"/>
</dbReference>
<reference evidence="2 4" key="3">
    <citation type="submission" date="2020-12" db="EMBL/GenBank/DDBJ databases">
        <title>Enhanced detection system for hospital associated transmission using whole genome sequencing surveillance.</title>
        <authorList>
            <person name="Harrison L.H."/>
            <person name="Van Tyne D."/>
            <person name="Marsh J.W."/>
            <person name="Griffith M.P."/>
            <person name="Snyder D.J."/>
            <person name="Cooper V.S."/>
            <person name="Mustapha M."/>
        </authorList>
    </citation>
    <scope>NUCLEOTIDE SEQUENCE [LARGE SCALE GENOMIC DNA]</scope>
    <source>
        <strain evidence="2 4">PR00195</strain>
    </source>
</reference>
<accession>A0A379EKI5</accession>
<evidence type="ECO:0000313" key="1">
    <source>
        <dbReference type="EMBL" id="CRL59205.1"/>
    </source>
</evidence>
<organism evidence="1 3">
    <name type="scientific">Proteus penneri</name>
    <dbReference type="NCBI Taxonomy" id="102862"/>
    <lineage>
        <taxon>Bacteria</taxon>
        <taxon>Pseudomonadati</taxon>
        <taxon>Pseudomonadota</taxon>
        <taxon>Gammaproteobacteria</taxon>
        <taxon>Enterobacterales</taxon>
        <taxon>Morganellaceae</taxon>
        <taxon>Proteus</taxon>
    </lineage>
</organism>
<dbReference type="PROSITE" id="PS51257">
    <property type="entry name" value="PROKAR_LIPOPROTEIN"/>
    <property type="match status" value="1"/>
</dbReference>
<proteinExistence type="predicted"/>
<reference evidence="3" key="1">
    <citation type="submission" date="2015-06" db="EMBL/GenBank/DDBJ databases">
        <authorList>
            <person name="Urmite Genomes"/>
        </authorList>
    </citation>
    <scope>NUCLEOTIDE SEQUENCE [LARGE SCALE GENOMIC DNA]</scope>
    <source>
        <strain evidence="3">CSUR P1867</strain>
    </source>
</reference>
<evidence type="ECO:0008006" key="5">
    <source>
        <dbReference type="Google" id="ProtNLM"/>
    </source>
</evidence>
<name>A0A0G4Q037_9GAMM</name>
<protein>
    <recommendedName>
        <fullName evidence="5">Lipoprotein</fullName>
    </recommendedName>
</protein>
<reference evidence="1" key="2">
    <citation type="submission" date="2015-06" db="EMBL/GenBank/DDBJ databases">
        <authorList>
            <person name="Urmite Genomes Urmite Genomes"/>
        </authorList>
    </citation>
    <scope>NUCLEOTIDE SEQUENCE [LARGE SCALE GENOMIC DNA]</scope>
    <source>
        <strain evidence="1">CSUR P1867</strain>
    </source>
</reference>
<dbReference type="GeneID" id="76522550"/>
<accession>A0A0G4Q037</accession>
<keyword evidence="4" id="KW-1185">Reference proteome</keyword>